<gene>
    <name evidence="2" type="ORF">GC250_09050</name>
</gene>
<dbReference type="InterPro" id="IPR026870">
    <property type="entry name" value="Zinc_ribbon_dom"/>
</dbReference>
<organism evidence="2 3">
    <name type="scientific">Sulfuracidifex metallicus DSM 6482 = JCM 9184</name>
    <dbReference type="NCBI Taxonomy" id="523847"/>
    <lineage>
        <taxon>Archaea</taxon>
        <taxon>Thermoproteota</taxon>
        <taxon>Thermoprotei</taxon>
        <taxon>Sulfolobales</taxon>
        <taxon>Sulfolobaceae</taxon>
        <taxon>Sulfuracidifex</taxon>
    </lineage>
</organism>
<dbReference type="RefSeq" id="WP_156017188.1">
    <property type="nucleotide sequence ID" value="NZ_WGGD01000005.1"/>
</dbReference>
<keyword evidence="3" id="KW-1185">Reference proteome</keyword>
<evidence type="ECO:0000259" key="1">
    <source>
        <dbReference type="Pfam" id="PF13240"/>
    </source>
</evidence>
<reference evidence="2 3" key="1">
    <citation type="submission" date="2019-10" db="EMBL/GenBank/DDBJ databases">
        <title>Sequencing and Assembly of Multiple Reported Metal-Biooxidizing Members of the Extremely Thermoacidophilic Archaeal Family Sulfolobaceae.</title>
        <authorList>
            <person name="Counts J.A."/>
            <person name="Kelly R.M."/>
        </authorList>
    </citation>
    <scope>NUCLEOTIDE SEQUENCE [LARGE SCALE GENOMIC DNA]</scope>
    <source>
        <strain evidence="2 3">DSM 6482</strain>
    </source>
</reference>
<name>A0A6A9QQW5_SULME</name>
<proteinExistence type="predicted"/>
<comment type="caution">
    <text evidence="2">The sequence shown here is derived from an EMBL/GenBank/DDBJ whole genome shotgun (WGS) entry which is preliminary data.</text>
</comment>
<dbReference type="AlphaFoldDB" id="A0A6A9QQW5"/>
<sequence length="193" mass="21680">MDKTFQGVNVNLPLLAQSIDFYLQGKGYHTQNFVSGNSAVVQAKKTGLLRTIFGANRAFTVRMTGGQGYLDVNIGLADWIVGTSVAEDVITYLVLTPLAVIEGVEELWNLEIERQVMSEIERLIGTGQVTMQGYPNQPYQQNPYQQPYQYNNPYNNPYQQPNQGYTYQRNCPSCSSPLPPNARFCPSCGYKLY</sequence>
<dbReference type="EMBL" id="WGGD01000005">
    <property type="protein sequence ID" value="MUN29581.1"/>
    <property type="molecule type" value="Genomic_DNA"/>
</dbReference>
<evidence type="ECO:0000313" key="3">
    <source>
        <dbReference type="Proteomes" id="UP000470772"/>
    </source>
</evidence>
<protein>
    <submittedName>
        <fullName evidence="2">Zinc-ribbon domain-containing protein</fullName>
    </submittedName>
</protein>
<feature type="domain" description="Zinc-ribbon" evidence="1">
    <location>
        <begin position="171"/>
        <end position="192"/>
    </location>
</feature>
<evidence type="ECO:0000313" key="2">
    <source>
        <dbReference type="EMBL" id="MUN29581.1"/>
    </source>
</evidence>
<dbReference type="Pfam" id="PF13240">
    <property type="entry name" value="Zn_Ribbon_1"/>
    <property type="match status" value="1"/>
</dbReference>
<accession>A0A6A9QQW5</accession>
<dbReference type="Proteomes" id="UP000470772">
    <property type="component" value="Unassembled WGS sequence"/>
</dbReference>